<dbReference type="Proteomes" id="UP000019141">
    <property type="component" value="Unassembled WGS sequence"/>
</dbReference>
<dbReference type="GO" id="GO:0006313">
    <property type="term" value="P:DNA transposition"/>
    <property type="evidence" value="ECO:0007669"/>
    <property type="project" value="InterPro"/>
</dbReference>
<dbReference type="SUPFAM" id="SSF143422">
    <property type="entry name" value="Transposase IS200-like"/>
    <property type="match status" value="1"/>
</dbReference>
<evidence type="ECO:0000259" key="1">
    <source>
        <dbReference type="SMART" id="SM01321"/>
    </source>
</evidence>
<dbReference type="EMBL" id="AZHW01000283">
    <property type="protein sequence ID" value="ETX00974.1"/>
    <property type="molecule type" value="Genomic_DNA"/>
</dbReference>
<comment type="caution">
    <text evidence="2">The sequence shown here is derived from an EMBL/GenBank/DDBJ whole genome shotgun (WGS) entry which is preliminary data.</text>
</comment>
<sequence length="181" mass="21482">MKNRVKAIRHSFAGDSVIDFKGFMLRKYSVTLFVSTCDLKKWPILTRLVATYEYHFVWVTKYRYKVLTGDVALRVRELVRQTCEIFEIKILKGVVRQDHVPILVSAPPHMAPGEIMRRIKGRSSSKLFEEFPMLKKRYWGRHFWARGYFCVTVGQMTEEMVKQYLEHHFEPNPSDNFRTES</sequence>
<reference evidence="2 3" key="1">
    <citation type="journal article" date="2014" name="Nature">
        <title>An environmental bacterial taxon with a large and distinct metabolic repertoire.</title>
        <authorList>
            <person name="Wilson M.C."/>
            <person name="Mori T."/>
            <person name="Ruckert C."/>
            <person name="Uria A.R."/>
            <person name="Helf M.J."/>
            <person name="Takada K."/>
            <person name="Gernert C."/>
            <person name="Steffens U.A."/>
            <person name="Heycke N."/>
            <person name="Schmitt S."/>
            <person name="Rinke C."/>
            <person name="Helfrich E.J."/>
            <person name="Brachmann A.O."/>
            <person name="Gurgui C."/>
            <person name="Wakimoto T."/>
            <person name="Kracht M."/>
            <person name="Crusemann M."/>
            <person name="Hentschel U."/>
            <person name="Abe I."/>
            <person name="Matsunaga S."/>
            <person name="Kalinowski J."/>
            <person name="Takeyama H."/>
            <person name="Piel J."/>
        </authorList>
    </citation>
    <scope>NUCLEOTIDE SEQUENCE [LARGE SCALE GENOMIC DNA]</scope>
    <source>
        <strain evidence="3">TSY1</strain>
    </source>
</reference>
<name>W4LSE8_ENTF1</name>
<dbReference type="AlphaFoldDB" id="W4LSE8"/>
<gene>
    <name evidence="2" type="ORF">ETSY1_09250</name>
</gene>
<organism evidence="2 3">
    <name type="scientific">Entotheonella factor</name>
    <dbReference type="NCBI Taxonomy" id="1429438"/>
    <lineage>
        <taxon>Bacteria</taxon>
        <taxon>Pseudomonadati</taxon>
        <taxon>Nitrospinota/Tectimicrobiota group</taxon>
        <taxon>Candidatus Tectimicrobiota</taxon>
        <taxon>Candidatus Entotheonellia</taxon>
        <taxon>Candidatus Entotheonellales</taxon>
        <taxon>Candidatus Entotheonellaceae</taxon>
        <taxon>Candidatus Entotheonella</taxon>
    </lineage>
</organism>
<dbReference type="SMART" id="SM01321">
    <property type="entry name" value="Y1_Tnp"/>
    <property type="match status" value="1"/>
</dbReference>
<feature type="domain" description="Transposase IS200-like" evidence="1">
    <location>
        <begin position="49"/>
        <end position="168"/>
    </location>
</feature>
<evidence type="ECO:0000313" key="3">
    <source>
        <dbReference type="Proteomes" id="UP000019141"/>
    </source>
</evidence>
<dbReference type="NCBIfam" id="NF033573">
    <property type="entry name" value="transpos_IS200"/>
    <property type="match status" value="1"/>
</dbReference>
<accession>W4LSE8</accession>
<keyword evidence="3" id="KW-1185">Reference proteome</keyword>
<dbReference type="GO" id="GO:0003677">
    <property type="term" value="F:DNA binding"/>
    <property type="evidence" value="ECO:0007669"/>
    <property type="project" value="InterPro"/>
</dbReference>
<dbReference type="GO" id="GO:0004803">
    <property type="term" value="F:transposase activity"/>
    <property type="evidence" value="ECO:0007669"/>
    <property type="project" value="InterPro"/>
</dbReference>
<dbReference type="InterPro" id="IPR002686">
    <property type="entry name" value="Transposase_17"/>
</dbReference>
<dbReference type="PANTHER" id="PTHR33360">
    <property type="entry name" value="TRANSPOSASE FOR INSERTION SEQUENCE ELEMENT IS200"/>
    <property type="match status" value="1"/>
</dbReference>
<dbReference type="Pfam" id="PF01797">
    <property type="entry name" value="Y1_Tnp"/>
    <property type="match status" value="1"/>
</dbReference>
<dbReference type="Gene3D" id="3.30.70.1290">
    <property type="entry name" value="Transposase IS200-like"/>
    <property type="match status" value="1"/>
</dbReference>
<evidence type="ECO:0000313" key="2">
    <source>
        <dbReference type="EMBL" id="ETX00974.1"/>
    </source>
</evidence>
<dbReference type="PANTHER" id="PTHR33360:SF2">
    <property type="entry name" value="TRANSPOSASE FOR INSERTION SEQUENCE ELEMENT IS200"/>
    <property type="match status" value="1"/>
</dbReference>
<dbReference type="HOGENOM" id="CLU_101320_2_0_7"/>
<dbReference type="InterPro" id="IPR036515">
    <property type="entry name" value="Transposase_17_sf"/>
</dbReference>
<protein>
    <submittedName>
        <fullName evidence="2">Transposase IS200</fullName>
    </submittedName>
</protein>
<proteinExistence type="predicted"/>